<dbReference type="InterPro" id="IPR036412">
    <property type="entry name" value="HAD-like_sf"/>
</dbReference>
<dbReference type="InterPro" id="IPR023214">
    <property type="entry name" value="HAD_sf"/>
</dbReference>
<dbReference type="InterPro" id="IPR050582">
    <property type="entry name" value="HAD-like_SerB"/>
</dbReference>
<reference evidence="5" key="1">
    <citation type="submission" date="2017-08" db="EMBL/GenBank/DDBJ databases">
        <title>A dynamic microbial community with high functional redundancy inhabits the cold, oxic subseafloor aquifer.</title>
        <authorList>
            <person name="Tully B.J."/>
            <person name="Wheat C.G."/>
            <person name="Glazer B.T."/>
            <person name="Huber J.A."/>
        </authorList>
    </citation>
    <scope>NUCLEOTIDE SEQUENCE [LARGE SCALE GENOMIC DNA]</scope>
</reference>
<keyword evidence="1" id="KW-0479">Metal-binding</keyword>
<dbReference type="NCBIfam" id="TIGR01488">
    <property type="entry name" value="HAD-SF-IB"/>
    <property type="match status" value="1"/>
</dbReference>
<sequence length="218" mass="25125">MSESLCRVSAFDLDHTLIKKNTSALFYYYMIKKGVFHPTAVVRSLAYSFRHRFFNLGIKQVHEQVFEKFLKGMSLAFLNEHVQAFLKEDFFKYIYYPAFKELRQAQYGGHYTVILSASPSFLVGAIAEYFGVFHWSSSEYRLDEEGRLSCIDSVLLGDEKADYIHKLVKKLNTDVSLVTAYSDSIVDLPFLLSAGKGVVVNPKKTMRQMSQKYKFEVI</sequence>
<protein>
    <recommendedName>
        <fullName evidence="6">HAD-IB family hydrolase</fullName>
    </recommendedName>
</protein>
<dbReference type="GO" id="GO:0046872">
    <property type="term" value="F:metal ion binding"/>
    <property type="evidence" value="ECO:0007669"/>
    <property type="project" value="UniProtKB-KW"/>
</dbReference>
<name>A0A2A4X059_UNCAE</name>
<dbReference type="EMBL" id="NVUK01000036">
    <property type="protein sequence ID" value="PCI75983.1"/>
    <property type="molecule type" value="Genomic_DNA"/>
</dbReference>
<dbReference type="Proteomes" id="UP000218775">
    <property type="component" value="Unassembled WGS sequence"/>
</dbReference>
<gene>
    <name evidence="4" type="ORF">COB21_04960</name>
</gene>
<proteinExistence type="predicted"/>
<evidence type="ECO:0000256" key="3">
    <source>
        <dbReference type="ARBA" id="ARBA00022842"/>
    </source>
</evidence>
<dbReference type="PANTHER" id="PTHR43344">
    <property type="entry name" value="PHOSPHOSERINE PHOSPHATASE"/>
    <property type="match status" value="1"/>
</dbReference>
<evidence type="ECO:0000313" key="5">
    <source>
        <dbReference type="Proteomes" id="UP000218775"/>
    </source>
</evidence>
<keyword evidence="3" id="KW-0460">Magnesium</keyword>
<dbReference type="Gene3D" id="1.20.1440.100">
    <property type="entry name" value="SG protein - dephosphorylation function"/>
    <property type="match status" value="1"/>
</dbReference>
<evidence type="ECO:0000256" key="2">
    <source>
        <dbReference type="ARBA" id="ARBA00022801"/>
    </source>
</evidence>
<organism evidence="4 5">
    <name type="scientific">Aerophobetes bacterium</name>
    <dbReference type="NCBI Taxonomy" id="2030807"/>
    <lineage>
        <taxon>Bacteria</taxon>
        <taxon>Candidatus Aerophobota</taxon>
    </lineage>
</organism>
<dbReference type="PANTHER" id="PTHR43344:SF13">
    <property type="entry name" value="PHOSPHATASE RV3661-RELATED"/>
    <property type="match status" value="1"/>
</dbReference>
<dbReference type="SUPFAM" id="SSF56784">
    <property type="entry name" value="HAD-like"/>
    <property type="match status" value="1"/>
</dbReference>
<evidence type="ECO:0000313" key="4">
    <source>
        <dbReference type="EMBL" id="PCI75983.1"/>
    </source>
</evidence>
<comment type="caution">
    <text evidence="4">The sequence shown here is derived from an EMBL/GenBank/DDBJ whole genome shotgun (WGS) entry which is preliminary data.</text>
</comment>
<dbReference type="GO" id="GO:0016787">
    <property type="term" value="F:hydrolase activity"/>
    <property type="evidence" value="ECO:0007669"/>
    <property type="project" value="UniProtKB-KW"/>
</dbReference>
<evidence type="ECO:0008006" key="6">
    <source>
        <dbReference type="Google" id="ProtNLM"/>
    </source>
</evidence>
<evidence type="ECO:0000256" key="1">
    <source>
        <dbReference type="ARBA" id="ARBA00022723"/>
    </source>
</evidence>
<dbReference type="Gene3D" id="3.40.50.1000">
    <property type="entry name" value="HAD superfamily/HAD-like"/>
    <property type="match status" value="1"/>
</dbReference>
<dbReference type="AlphaFoldDB" id="A0A2A4X059"/>
<dbReference type="Pfam" id="PF12710">
    <property type="entry name" value="HAD"/>
    <property type="match status" value="1"/>
</dbReference>
<accession>A0A2A4X059</accession>
<keyword evidence="2" id="KW-0378">Hydrolase</keyword>